<sequence>MYMLESNLIKTDSALNLNSLHVVPEEIGNWSLNLFPTAPLPQNNRHLGPNHPTTNQKITLIKNLSSEPKFADFPSHLNKTVPPPTKKQKIESLPKSPIIFQSPGLKPDVSLKVFDVEFYVHSIVLKPHSAFFRKFLYSANKAASPSTNSAANFDASGSASDGTTPPEASATRPSMVFGAFKYKWVTKIDEGEEDKWHLVSDNPNNEPFNVETYKGDPIGEVLLFETLLCAIYNRLYRIKGIEHFLGLTDLATYYCALPAVSGTILNALHDSQDFTDSIHSNPCAIFEAAAKLRHKVLFREVLIWVVGNWTQPQISRLSDRRLRHLAQNMYGEISTMVSKATSIIIEFFRNIADLDDVPGGFEVEDLCLTDSFMNNLVLDGKWLIAGEDSVEDYFLCAAIKDEDLPWNLDETDW</sequence>
<dbReference type="Gene3D" id="3.30.710.10">
    <property type="entry name" value="Potassium Channel Kv1.1, Chain A"/>
    <property type="match status" value="1"/>
</dbReference>
<keyword evidence="4" id="KW-1185">Reference proteome</keyword>
<proteinExistence type="predicted"/>
<dbReference type="PROSITE" id="PS50097">
    <property type="entry name" value="BTB"/>
    <property type="match status" value="1"/>
</dbReference>
<organism evidence="3 4">
    <name type="scientific">Hyaloscypha hepaticicola</name>
    <dbReference type="NCBI Taxonomy" id="2082293"/>
    <lineage>
        <taxon>Eukaryota</taxon>
        <taxon>Fungi</taxon>
        <taxon>Dikarya</taxon>
        <taxon>Ascomycota</taxon>
        <taxon>Pezizomycotina</taxon>
        <taxon>Leotiomycetes</taxon>
        <taxon>Helotiales</taxon>
        <taxon>Hyaloscyphaceae</taxon>
        <taxon>Hyaloscypha</taxon>
    </lineage>
</organism>
<gene>
    <name evidence="3" type="ORF">NA56DRAFT_722116</name>
</gene>
<evidence type="ECO:0000313" key="4">
    <source>
        <dbReference type="Proteomes" id="UP000235672"/>
    </source>
</evidence>
<dbReference type="AlphaFoldDB" id="A0A2J6Q3M7"/>
<evidence type="ECO:0000313" key="3">
    <source>
        <dbReference type="EMBL" id="PMD20869.1"/>
    </source>
</evidence>
<accession>A0A2J6Q3M7</accession>
<dbReference type="InterPro" id="IPR000210">
    <property type="entry name" value="BTB/POZ_dom"/>
</dbReference>
<reference evidence="3 4" key="1">
    <citation type="submission" date="2016-05" db="EMBL/GenBank/DDBJ databases">
        <title>A degradative enzymes factory behind the ericoid mycorrhizal symbiosis.</title>
        <authorList>
            <consortium name="DOE Joint Genome Institute"/>
            <person name="Martino E."/>
            <person name="Morin E."/>
            <person name="Grelet G."/>
            <person name="Kuo A."/>
            <person name="Kohler A."/>
            <person name="Daghino S."/>
            <person name="Barry K."/>
            <person name="Choi C."/>
            <person name="Cichocki N."/>
            <person name="Clum A."/>
            <person name="Copeland A."/>
            <person name="Hainaut M."/>
            <person name="Haridas S."/>
            <person name="Labutti K."/>
            <person name="Lindquist E."/>
            <person name="Lipzen A."/>
            <person name="Khouja H.-R."/>
            <person name="Murat C."/>
            <person name="Ohm R."/>
            <person name="Olson A."/>
            <person name="Spatafora J."/>
            <person name="Veneault-Fourrey C."/>
            <person name="Henrissat B."/>
            <person name="Grigoriev I."/>
            <person name="Martin F."/>
            <person name="Perotto S."/>
        </authorList>
    </citation>
    <scope>NUCLEOTIDE SEQUENCE [LARGE SCALE GENOMIC DNA]</scope>
    <source>
        <strain evidence="3 4">UAMH 7357</strain>
    </source>
</reference>
<feature type="domain" description="BTB" evidence="2">
    <location>
        <begin position="107"/>
        <end position="138"/>
    </location>
</feature>
<dbReference type="OrthoDB" id="2129688at2759"/>
<feature type="compositionally biased region" description="Polar residues" evidence="1">
    <location>
        <begin position="144"/>
        <end position="163"/>
    </location>
</feature>
<dbReference type="CDD" id="cd18186">
    <property type="entry name" value="BTB_POZ_ZBTB_KLHL-like"/>
    <property type="match status" value="1"/>
</dbReference>
<protein>
    <recommendedName>
        <fullName evidence="2">BTB domain-containing protein</fullName>
    </recommendedName>
</protein>
<dbReference type="InterPro" id="IPR011333">
    <property type="entry name" value="SKP1/BTB/POZ_sf"/>
</dbReference>
<evidence type="ECO:0000256" key="1">
    <source>
        <dbReference type="SAM" id="MobiDB-lite"/>
    </source>
</evidence>
<name>A0A2J6Q3M7_9HELO</name>
<dbReference type="SUPFAM" id="SSF54695">
    <property type="entry name" value="POZ domain"/>
    <property type="match status" value="1"/>
</dbReference>
<evidence type="ECO:0000259" key="2">
    <source>
        <dbReference type="PROSITE" id="PS50097"/>
    </source>
</evidence>
<dbReference type="Proteomes" id="UP000235672">
    <property type="component" value="Unassembled WGS sequence"/>
</dbReference>
<feature type="region of interest" description="Disordered" evidence="1">
    <location>
        <begin position="144"/>
        <end position="171"/>
    </location>
</feature>
<dbReference type="EMBL" id="KZ613483">
    <property type="protein sequence ID" value="PMD20869.1"/>
    <property type="molecule type" value="Genomic_DNA"/>
</dbReference>